<dbReference type="PROSITE" id="PS51257">
    <property type="entry name" value="PROKAR_LIPOPROTEIN"/>
    <property type="match status" value="1"/>
</dbReference>
<comment type="caution">
    <text evidence="1">The sequence shown here is derived from an EMBL/GenBank/DDBJ whole genome shotgun (WGS) entry which is preliminary data.</text>
</comment>
<gene>
    <name evidence="1" type="ORF">DM484_12095</name>
</gene>
<proteinExistence type="predicted"/>
<sequence length="130" mass="15173">MKLKLSGLSLLTLALLACRTDDVFMMRRDEILNQYASAIRWGVMEKAQEFQNPAHRTRIDEAWMKNIHISSYDTVYTKSDSGSNILEQTVKIHYYIEPDGVDKSITDRQVWRYDNDQGKWILDTALPAFR</sequence>
<evidence type="ECO:0000313" key="1">
    <source>
        <dbReference type="EMBL" id="PZN78864.1"/>
    </source>
</evidence>
<evidence type="ECO:0000313" key="2">
    <source>
        <dbReference type="Proteomes" id="UP000249396"/>
    </source>
</evidence>
<evidence type="ECO:0008006" key="3">
    <source>
        <dbReference type="Google" id="ProtNLM"/>
    </source>
</evidence>
<organism evidence="1 2">
    <name type="scientific">Candidatus Methylumidiphilus alinenensis</name>
    <dbReference type="NCBI Taxonomy" id="2202197"/>
    <lineage>
        <taxon>Bacteria</taxon>
        <taxon>Pseudomonadati</taxon>
        <taxon>Pseudomonadota</taxon>
        <taxon>Gammaproteobacteria</taxon>
        <taxon>Methylococcales</taxon>
        <taxon>Candidatus Methylumidiphilus</taxon>
    </lineage>
</organism>
<reference evidence="1 2" key="1">
    <citation type="journal article" date="2018" name="Aquat. Microb. Ecol.">
        <title>Gammaproteobacterial methanotrophs dominate.</title>
        <authorList>
            <person name="Rissanen A.J."/>
            <person name="Saarenheimo J."/>
            <person name="Tiirola M."/>
            <person name="Peura S."/>
            <person name="Aalto S.L."/>
            <person name="Karvinen A."/>
            <person name="Nykanen H."/>
        </authorList>
    </citation>
    <scope>NUCLEOTIDE SEQUENCE [LARGE SCALE GENOMIC DNA]</scope>
    <source>
        <strain evidence="1">AMbin10</strain>
    </source>
</reference>
<dbReference type="AlphaFoldDB" id="A0A2W4T202"/>
<dbReference type="EMBL" id="QJPH01000312">
    <property type="protein sequence ID" value="PZN78864.1"/>
    <property type="molecule type" value="Genomic_DNA"/>
</dbReference>
<dbReference type="Proteomes" id="UP000249396">
    <property type="component" value="Unassembled WGS sequence"/>
</dbReference>
<protein>
    <recommendedName>
        <fullName evidence="3">DUF4878 domain-containing protein</fullName>
    </recommendedName>
</protein>
<accession>A0A2W4T202</accession>
<name>A0A2W4T202_9GAMM</name>